<dbReference type="InterPro" id="IPR029044">
    <property type="entry name" value="Nucleotide-diphossugar_trans"/>
</dbReference>
<dbReference type="PANTHER" id="PTHR43630">
    <property type="entry name" value="POLY-BETA-1,6-N-ACETYL-D-GLUCOSAMINE SYNTHASE"/>
    <property type="match status" value="1"/>
</dbReference>
<dbReference type="Pfam" id="PF00535">
    <property type="entry name" value="Glycos_transf_2"/>
    <property type="match status" value="1"/>
</dbReference>
<reference evidence="3 4" key="1">
    <citation type="submission" date="2020-08" db="EMBL/GenBank/DDBJ databases">
        <title>Genomic Encyclopedia of Type Strains, Phase IV (KMG-IV): sequencing the most valuable type-strain genomes for metagenomic binning, comparative biology and taxonomic classification.</title>
        <authorList>
            <person name="Goeker M."/>
        </authorList>
    </citation>
    <scope>NUCLEOTIDE SEQUENCE [LARGE SCALE GENOMIC DNA]</scope>
    <source>
        <strain evidence="3 4">DSM 26438</strain>
    </source>
</reference>
<dbReference type="Proteomes" id="UP000565286">
    <property type="component" value="Unassembled WGS sequence"/>
</dbReference>
<comment type="similarity">
    <text evidence="1">Belongs to the glycosyltransferase 2 family. WaaE/KdtX subfamily.</text>
</comment>
<dbReference type="InterPro" id="IPR001173">
    <property type="entry name" value="Glyco_trans_2-like"/>
</dbReference>
<sequence>MIIPSSHGTEKRFIFNPLLPAMHEKLDLSAFIICLNEEAYLGNCIESLEQCAEIVIVDSGSTDGTQALVQSYIDKGWPIRFIFEPWRGYAGQKQFALNQCTQPWCFNIDADERLDVTLRTALPELLSAPDTIVGWRVARRPYLIGYGYTPEYVRERKNLRLIRRGRGSYDLTQRVHEGIVPDGDVKEAEKGSLLHYRPLILDEQVLKENKYSTLKADQKLDEGRDAHLLDLIFSPLFYFLRLYFHNGLWRCGVPGFIEATTGAIYAFLTQAKIYQRHALKRRPNVDDMERRRNTK</sequence>
<name>A0A7W6CA49_9HYPH</name>
<evidence type="ECO:0000259" key="2">
    <source>
        <dbReference type="Pfam" id="PF00535"/>
    </source>
</evidence>
<accession>A0A7W6CA49</accession>
<dbReference type="CDD" id="cd02511">
    <property type="entry name" value="Beta4Glucosyltransferase"/>
    <property type="match status" value="1"/>
</dbReference>
<protein>
    <submittedName>
        <fullName evidence="3">Glycosyltransferase involved in cell wall biosynthesis</fullName>
    </submittedName>
</protein>
<feature type="domain" description="Glycosyltransferase 2-like" evidence="2">
    <location>
        <begin position="29"/>
        <end position="149"/>
    </location>
</feature>
<dbReference type="AlphaFoldDB" id="A0A7W6CA49"/>
<dbReference type="PANTHER" id="PTHR43630:SF2">
    <property type="entry name" value="GLYCOSYLTRANSFERASE"/>
    <property type="match status" value="1"/>
</dbReference>
<dbReference type="SUPFAM" id="SSF53448">
    <property type="entry name" value="Nucleotide-diphospho-sugar transferases"/>
    <property type="match status" value="1"/>
</dbReference>
<proteinExistence type="inferred from homology"/>
<keyword evidence="3" id="KW-0808">Transferase</keyword>
<dbReference type="EMBL" id="JACIDV010000004">
    <property type="protein sequence ID" value="MBB3945659.1"/>
    <property type="molecule type" value="Genomic_DNA"/>
</dbReference>
<evidence type="ECO:0000256" key="1">
    <source>
        <dbReference type="ARBA" id="ARBA00038494"/>
    </source>
</evidence>
<organism evidence="3 4">
    <name type="scientific">Rhizobium skierniewicense</name>
    <dbReference type="NCBI Taxonomy" id="984260"/>
    <lineage>
        <taxon>Bacteria</taxon>
        <taxon>Pseudomonadati</taxon>
        <taxon>Pseudomonadota</taxon>
        <taxon>Alphaproteobacteria</taxon>
        <taxon>Hyphomicrobiales</taxon>
        <taxon>Rhizobiaceae</taxon>
        <taxon>Rhizobium/Agrobacterium group</taxon>
        <taxon>Rhizobium</taxon>
    </lineage>
</organism>
<comment type="caution">
    <text evidence="3">The sequence shown here is derived from an EMBL/GenBank/DDBJ whole genome shotgun (WGS) entry which is preliminary data.</text>
</comment>
<dbReference type="GO" id="GO:0016740">
    <property type="term" value="F:transferase activity"/>
    <property type="evidence" value="ECO:0007669"/>
    <property type="project" value="UniProtKB-KW"/>
</dbReference>
<evidence type="ECO:0000313" key="3">
    <source>
        <dbReference type="EMBL" id="MBB3945659.1"/>
    </source>
</evidence>
<gene>
    <name evidence="3" type="ORF">GGQ73_001594</name>
</gene>
<evidence type="ECO:0000313" key="4">
    <source>
        <dbReference type="Proteomes" id="UP000565286"/>
    </source>
</evidence>
<keyword evidence="4" id="KW-1185">Reference proteome</keyword>
<dbReference type="Gene3D" id="3.90.550.10">
    <property type="entry name" value="Spore Coat Polysaccharide Biosynthesis Protein SpsA, Chain A"/>
    <property type="match status" value="1"/>
</dbReference>